<evidence type="ECO:0000256" key="1">
    <source>
        <dbReference type="SAM" id="Phobius"/>
    </source>
</evidence>
<keyword evidence="1" id="KW-0472">Membrane</keyword>
<keyword evidence="3" id="KW-1185">Reference proteome</keyword>
<dbReference type="EMBL" id="CP001686">
    <property type="protein sequence ID" value="ACV06481.1"/>
    <property type="molecule type" value="Genomic_DNA"/>
</dbReference>
<evidence type="ECO:0000313" key="2">
    <source>
        <dbReference type="EMBL" id="ACV06481.1"/>
    </source>
</evidence>
<evidence type="ECO:0000313" key="3">
    <source>
        <dbReference type="Proteomes" id="UP000006666"/>
    </source>
</evidence>
<organism evidence="2 3">
    <name type="scientific">Kytococcus sedentarius (strain ATCC 14392 / DSM 20547 / JCM 11482 / CCUG 33030 / NBRC 15357 / NCTC 11040 / CCM 314 / 541)</name>
    <name type="common">Micrococcus sedentarius</name>
    <dbReference type="NCBI Taxonomy" id="478801"/>
    <lineage>
        <taxon>Bacteria</taxon>
        <taxon>Bacillati</taxon>
        <taxon>Actinomycetota</taxon>
        <taxon>Actinomycetes</taxon>
        <taxon>Micrococcales</taxon>
        <taxon>Kytococcaceae</taxon>
        <taxon>Kytococcus</taxon>
    </lineage>
</organism>
<feature type="transmembrane region" description="Helical" evidence="1">
    <location>
        <begin position="289"/>
        <end position="308"/>
    </location>
</feature>
<dbReference type="KEGG" id="kse:Ksed_14560"/>
<proteinExistence type="predicted"/>
<keyword evidence="1" id="KW-0812">Transmembrane</keyword>
<name>C7NHX4_KYTSD</name>
<dbReference type="AlphaFoldDB" id="C7NHX4"/>
<gene>
    <name evidence="2" type="ordered locus">Ksed_14560</name>
</gene>
<dbReference type="STRING" id="478801.Ksed_14560"/>
<accession>C7NHX4</accession>
<reference evidence="2 3" key="1">
    <citation type="journal article" date="2009" name="Stand. Genomic Sci.">
        <title>Complete genome sequence of Kytococcus sedentarius type strain (541).</title>
        <authorList>
            <person name="Sims D."/>
            <person name="Brettin T."/>
            <person name="Detter J.C."/>
            <person name="Han C."/>
            <person name="Lapidus A."/>
            <person name="Copeland A."/>
            <person name="Glavina Del Rio T."/>
            <person name="Nolan M."/>
            <person name="Chen F."/>
            <person name="Lucas S."/>
            <person name="Tice H."/>
            <person name="Cheng J.F."/>
            <person name="Bruce D."/>
            <person name="Goodwin L."/>
            <person name="Pitluck S."/>
            <person name="Ovchinnikova G."/>
            <person name="Pati A."/>
            <person name="Ivanova N."/>
            <person name="Mavrommatis K."/>
            <person name="Chen A."/>
            <person name="Palaniappan K."/>
            <person name="D'haeseleer P."/>
            <person name="Chain P."/>
            <person name="Bristow J."/>
            <person name="Eisen J.A."/>
            <person name="Markowitz V."/>
            <person name="Hugenholtz P."/>
            <person name="Schneider S."/>
            <person name="Goker M."/>
            <person name="Pukall R."/>
            <person name="Kyrpides N.C."/>
            <person name="Klenk H.P."/>
        </authorList>
    </citation>
    <scope>NUCLEOTIDE SEQUENCE [LARGE SCALE GENOMIC DNA]</scope>
    <source>
        <strain evidence="3">ATCC 14392 / DSM 20547 / JCM 11482 / CCUG 33030 / NBRC 15357 / NCTC 11040 / CCM 314 / 541</strain>
    </source>
</reference>
<dbReference type="HOGENOM" id="CLU_758179_0_0_11"/>
<feature type="transmembrane region" description="Helical" evidence="1">
    <location>
        <begin position="320"/>
        <end position="338"/>
    </location>
</feature>
<keyword evidence="1" id="KW-1133">Transmembrane helix</keyword>
<sequence>MRITNFLASSSALMAVNGTKQGDEWLLPPAGDAWFPGTGFTDRLHPVADDADTLRLVCRAQEAWAVAIRHGRVGVGTWGGGIDIAAGLQDERAVLERSTHPTPLATEVLALTTPVRKEALSQMTGAALRRRIEREGHVPAPDVFDADEARELRYATELWSRGYYRAIAERDGAMLVVFSESPPSATPDPLRAAYGLELPTRTWWERFRDRNHAPWQRRGLDSMRVDGEILDDMRDIDPGTFRQLTRTSARVLTQLRQHHDPSAMLDLALATREAVATVPSRRRRTTRTLLRMLLLSAIALVIGSLSLLPDLVALPDHWRVMALVASAGLGALAGLPWADVAELFRLRRSSLTATLNASPAERIHR</sequence>
<dbReference type="Proteomes" id="UP000006666">
    <property type="component" value="Chromosome"/>
</dbReference>
<protein>
    <submittedName>
        <fullName evidence="2">Uncharacterized protein</fullName>
    </submittedName>
</protein>